<organism evidence="5">
    <name type="scientific">Caudovirales sp. ctCiv1</name>
    <dbReference type="NCBI Taxonomy" id="2826769"/>
    <lineage>
        <taxon>Viruses</taxon>
        <taxon>Duplodnaviria</taxon>
        <taxon>Heunggongvirae</taxon>
        <taxon>Uroviricota</taxon>
        <taxon>Caudoviricetes</taxon>
    </lineage>
</organism>
<accession>A0A8S5M8H9</accession>
<reference evidence="5" key="1">
    <citation type="journal article" date="2021" name="Proc. Natl. Acad. Sci. U.S.A.">
        <title>A Catalog of Tens of Thousands of Viruses from Human Metagenomes Reveals Hidden Associations with Chronic Diseases.</title>
        <authorList>
            <person name="Tisza M.J."/>
            <person name="Buck C.B."/>
        </authorList>
    </citation>
    <scope>NUCLEOTIDE SEQUENCE</scope>
    <source>
        <strain evidence="5">CtCiv1</strain>
    </source>
</reference>
<proteinExistence type="inferred from homology"/>
<dbReference type="GO" id="GO:0009368">
    <property type="term" value="C:endopeptidase Clp complex"/>
    <property type="evidence" value="ECO:0007669"/>
    <property type="project" value="TreeGrafter"/>
</dbReference>
<dbReference type="Pfam" id="PF00574">
    <property type="entry name" value="CLP_protease"/>
    <property type="match status" value="1"/>
</dbReference>
<evidence type="ECO:0000256" key="4">
    <source>
        <dbReference type="SAM" id="MobiDB-lite"/>
    </source>
</evidence>
<evidence type="ECO:0000256" key="2">
    <source>
        <dbReference type="ARBA" id="ARBA00022490"/>
    </source>
</evidence>
<dbReference type="InterPro" id="IPR001907">
    <property type="entry name" value="ClpP"/>
</dbReference>
<dbReference type="SUPFAM" id="SSF52096">
    <property type="entry name" value="ClpP/crotonase"/>
    <property type="match status" value="1"/>
</dbReference>
<feature type="region of interest" description="Disordered" evidence="4">
    <location>
        <begin position="344"/>
        <end position="374"/>
    </location>
</feature>
<dbReference type="GO" id="GO:0051117">
    <property type="term" value="F:ATPase binding"/>
    <property type="evidence" value="ECO:0007669"/>
    <property type="project" value="TreeGrafter"/>
</dbReference>
<evidence type="ECO:0000256" key="3">
    <source>
        <dbReference type="ARBA" id="ARBA00022801"/>
    </source>
</evidence>
<sequence>MAKKINIRGVLIPNDDKWIYDWFGYDSTCPSDVTDILDQANGEDILININSGGGSVLVGHEIYTAIRDYSGNVKIQVIYAGSAASVVSEAAESEITPVGLYMIHNCSGVARGDYRAMDQESQLLQTVNKTIRNAYLDKTGLSDDKLKELMDKESWLTADEAVQYGFIDKVMFSQSDPVNPSNYTNLANLSPSDFCASAVLDQTVLDKIRKEFYDKNNLGTNKPELHPMGVSNQALINTNQNKEDISNMNLDELIASNPEVAAEYEARIQAANQEGATNERNRIQQIDNIAGTIKPEMVKDAKYTSILTAEKLALKVISDSASFSEAYLGNAIKDAKESGVDDVVTVPDEKNSDDEDSTLANAMAQSANKKRGGK</sequence>
<dbReference type="PRINTS" id="PR00127">
    <property type="entry name" value="CLPPROTEASEP"/>
</dbReference>
<dbReference type="InterPro" id="IPR023562">
    <property type="entry name" value="ClpP/TepA"/>
</dbReference>
<dbReference type="GO" id="GO:0004252">
    <property type="term" value="F:serine-type endopeptidase activity"/>
    <property type="evidence" value="ECO:0007669"/>
    <property type="project" value="InterPro"/>
</dbReference>
<comment type="similarity">
    <text evidence="1">Belongs to the peptidase S14 family.</text>
</comment>
<feature type="compositionally biased region" description="Polar residues" evidence="4">
    <location>
        <begin position="358"/>
        <end position="367"/>
    </location>
</feature>
<name>A0A8S5M8H9_9CAUD</name>
<dbReference type="Gene3D" id="3.90.226.10">
    <property type="entry name" value="2-enoyl-CoA Hydratase, Chain A, domain 1"/>
    <property type="match status" value="1"/>
</dbReference>
<dbReference type="GO" id="GO:0004176">
    <property type="term" value="F:ATP-dependent peptidase activity"/>
    <property type="evidence" value="ECO:0007669"/>
    <property type="project" value="InterPro"/>
</dbReference>
<keyword evidence="5" id="KW-0645">Protease</keyword>
<evidence type="ECO:0000313" key="5">
    <source>
        <dbReference type="EMBL" id="DAD78542.1"/>
    </source>
</evidence>
<evidence type="ECO:0000256" key="1">
    <source>
        <dbReference type="ARBA" id="ARBA00007039"/>
    </source>
</evidence>
<protein>
    <submittedName>
        <fullName evidence="5">ATP dependent Clp protease</fullName>
    </submittedName>
</protein>
<keyword evidence="2" id="KW-0963">Cytoplasm</keyword>
<dbReference type="PANTHER" id="PTHR10381:SF70">
    <property type="entry name" value="ATP-DEPENDENT CLP PROTEASE PROTEOLYTIC SUBUNIT"/>
    <property type="match status" value="1"/>
</dbReference>
<dbReference type="GO" id="GO:0006515">
    <property type="term" value="P:protein quality control for misfolded or incompletely synthesized proteins"/>
    <property type="evidence" value="ECO:0007669"/>
    <property type="project" value="TreeGrafter"/>
</dbReference>
<dbReference type="InterPro" id="IPR029045">
    <property type="entry name" value="ClpP/crotonase-like_dom_sf"/>
</dbReference>
<dbReference type="PANTHER" id="PTHR10381">
    <property type="entry name" value="ATP-DEPENDENT CLP PROTEASE PROTEOLYTIC SUBUNIT"/>
    <property type="match status" value="1"/>
</dbReference>
<keyword evidence="3" id="KW-0378">Hydrolase</keyword>
<dbReference type="CDD" id="cd07016">
    <property type="entry name" value="S14_ClpP_1"/>
    <property type="match status" value="1"/>
</dbReference>
<dbReference type="EMBL" id="BK014846">
    <property type="protein sequence ID" value="DAD78542.1"/>
    <property type="molecule type" value="Genomic_DNA"/>
</dbReference>